<feature type="non-terminal residue" evidence="2">
    <location>
        <position position="100"/>
    </location>
</feature>
<sequence>VGALRDQLSDFESKAGSLETVASRGEYTISALQRENRELHDNILDLEQRLRKQLEDRDHSEARLIGESRRTSDLLSQINSLLYTEGLSDASSASVDVVIR</sequence>
<protein>
    <submittedName>
        <fullName evidence="2">Uncharacterized protein</fullName>
    </submittedName>
</protein>
<dbReference type="PANTHER" id="PTHR18863">
    <property type="entry name" value="TSEC-2-RELATED"/>
    <property type="match status" value="1"/>
</dbReference>
<feature type="non-terminal residue" evidence="2">
    <location>
        <position position="1"/>
    </location>
</feature>
<reference evidence="2" key="1">
    <citation type="submission" date="2014-12" db="EMBL/GenBank/DDBJ databases">
        <title>Insight into the proteome of Arion vulgaris.</title>
        <authorList>
            <person name="Aradska J."/>
            <person name="Bulat T."/>
            <person name="Smidak R."/>
            <person name="Sarate P."/>
            <person name="Gangsoo J."/>
            <person name="Sialana F."/>
            <person name="Bilban M."/>
            <person name="Lubec G."/>
        </authorList>
    </citation>
    <scope>NUCLEOTIDE SEQUENCE</scope>
    <source>
        <tissue evidence="2">Skin</tissue>
    </source>
</reference>
<dbReference type="AlphaFoldDB" id="A0A0B6YFR4"/>
<name>A0A0B6YFR4_9EUPU</name>
<keyword evidence="1" id="KW-0175">Coiled coil</keyword>
<dbReference type="PANTHER" id="PTHR18863:SF6">
    <property type="entry name" value="COILED-COIL DOMAIN-CONTAINING PROTEIN 170"/>
    <property type="match status" value="1"/>
</dbReference>
<dbReference type="InterPro" id="IPR039139">
    <property type="entry name" value="CCDC170-like"/>
</dbReference>
<gene>
    <name evidence="2" type="primary">ORF24108</name>
</gene>
<accession>A0A0B6YFR4</accession>
<dbReference type="EMBL" id="HACG01008129">
    <property type="protein sequence ID" value="CEK54994.1"/>
    <property type="molecule type" value="Transcribed_RNA"/>
</dbReference>
<evidence type="ECO:0000313" key="2">
    <source>
        <dbReference type="EMBL" id="CEK54994.1"/>
    </source>
</evidence>
<organism evidence="2">
    <name type="scientific">Arion vulgaris</name>
    <dbReference type="NCBI Taxonomy" id="1028688"/>
    <lineage>
        <taxon>Eukaryota</taxon>
        <taxon>Metazoa</taxon>
        <taxon>Spiralia</taxon>
        <taxon>Lophotrochozoa</taxon>
        <taxon>Mollusca</taxon>
        <taxon>Gastropoda</taxon>
        <taxon>Heterobranchia</taxon>
        <taxon>Euthyneura</taxon>
        <taxon>Panpulmonata</taxon>
        <taxon>Eupulmonata</taxon>
        <taxon>Stylommatophora</taxon>
        <taxon>Helicina</taxon>
        <taxon>Arionoidea</taxon>
        <taxon>Arionidae</taxon>
        <taxon>Arion</taxon>
    </lineage>
</organism>
<feature type="coiled-coil region" evidence="1">
    <location>
        <begin position="29"/>
        <end position="63"/>
    </location>
</feature>
<evidence type="ECO:0000256" key="1">
    <source>
        <dbReference type="SAM" id="Coils"/>
    </source>
</evidence>
<proteinExistence type="predicted"/>